<feature type="compositionally biased region" description="Polar residues" evidence="14">
    <location>
        <begin position="136"/>
        <end position="148"/>
    </location>
</feature>
<dbReference type="SMART" id="SM00255">
    <property type="entry name" value="TIR"/>
    <property type="match status" value="1"/>
</dbReference>
<dbReference type="Gene3D" id="2.10.25.10">
    <property type="entry name" value="Laminin"/>
    <property type="match status" value="1"/>
</dbReference>
<evidence type="ECO:0000256" key="1">
    <source>
        <dbReference type="ARBA" id="ARBA00004479"/>
    </source>
</evidence>
<dbReference type="GO" id="GO:0045087">
    <property type="term" value="P:innate immune response"/>
    <property type="evidence" value="ECO:0007669"/>
    <property type="project" value="UniProtKB-KW"/>
</dbReference>
<evidence type="ECO:0000256" key="10">
    <source>
        <dbReference type="ARBA" id="ARBA00023136"/>
    </source>
</evidence>
<feature type="compositionally biased region" description="Low complexity" evidence="14">
    <location>
        <begin position="576"/>
        <end position="612"/>
    </location>
</feature>
<feature type="region of interest" description="Disordered" evidence="14">
    <location>
        <begin position="791"/>
        <end position="856"/>
    </location>
</feature>
<dbReference type="PROSITE" id="PS00022">
    <property type="entry name" value="EGF_1"/>
    <property type="match status" value="2"/>
</dbReference>
<evidence type="ECO:0000259" key="17">
    <source>
        <dbReference type="PROSITE" id="PS50104"/>
    </source>
</evidence>
<protein>
    <recommendedName>
        <fullName evidence="20">Protein toll</fullName>
    </recommendedName>
</protein>
<dbReference type="InterPro" id="IPR035897">
    <property type="entry name" value="Toll_tir_struct_dom_sf"/>
</dbReference>
<proteinExistence type="inferred from homology"/>
<dbReference type="GO" id="GO:0038023">
    <property type="term" value="F:signaling receptor activity"/>
    <property type="evidence" value="ECO:0007669"/>
    <property type="project" value="TreeGrafter"/>
</dbReference>
<comment type="caution">
    <text evidence="13">Lacks conserved residue(s) required for the propagation of feature annotation.</text>
</comment>
<keyword evidence="12" id="KW-0325">Glycoprotein</keyword>
<comment type="similarity">
    <text evidence="2">Belongs to the Toll-like receptor family.</text>
</comment>
<feature type="region of interest" description="Disordered" evidence="14">
    <location>
        <begin position="1197"/>
        <end position="1228"/>
    </location>
</feature>
<feature type="region of interest" description="Disordered" evidence="14">
    <location>
        <begin position="638"/>
        <end position="684"/>
    </location>
</feature>
<feature type="compositionally biased region" description="Low complexity" evidence="14">
    <location>
        <begin position="117"/>
        <end position="135"/>
    </location>
</feature>
<dbReference type="PANTHER" id="PTHR24365:SF541">
    <property type="entry name" value="PROTEIN TOLL-RELATED"/>
    <property type="match status" value="1"/>
</dbReference>
<organism evidence="18 19">
    <name type="scientific">Magallana gigas</name>
    <name type="common">Pacific oyster</name>
    <name type="synonym">Crassostrea gigas</name>
    <dbReference type="NCBI Taxonomy" id="29159"/>
    <lineage>
        <taxon>Eukaryota</taxon>
        <taxon>Metazoa</taxon>
        <taxon>Spiralia</taxon>
        <taxon>Lophotrochozoa</taxon>
        <taxon>Mollusca</taxon>
        <taxon>Bivalvia</taxon>
        <taxon>Autobranchia</taxon>
        <taxon>Pteriomorphia</taxon>
        <taxon>Ostreida</taxon>
        <taxon>Ostreoidea</taxon>
        <taxon>Ostreidae</taxon>
        <taxon>Magallana</taxon>
    </lineage>
</organism>
<keyword evidence="6" id="KW-0732">Signal</keyword>
<dbReference type="PROSITE" id="PS50026">
    <property type="entry name" value="EGF_3"/>
    <property type="match status" value="1"/>
</dbReference>
<feature type="domain" description="TIR" evidence="17">
    <location>
        <begin position="426"/>
        <end position="569"/>
    </location>
</feature>
<dbReference type="Proteomes" id="UP000005408">
    <property type="component" value="Unassembled WGS sequence"/>
</dbReference>
<keyword evidence="7" id="KW-0677">Repeat</keyword>
<dbReference type="AlphaFoldDB" id="A0A8W8M2C1"/>
<evidence type="ECO:0000256" key="4">
    <source>
        <dbReference type="ARBA" id="ARBA00022614"/>
    </source>
</evidence>
<keyword evidence="10 15" id="KW-0472">Membrane</keyword>
<comment type="subcellular location">
    <subcellularLocation>
        <location evidence="1">Membrane</location>
        <topology evidence="1">Single-pass type I membrane protein</topology>
    </subcellularLocation>
</comment>
<dbReference type="Pfam" id="PF01582">
    <property type="entry name" value="TIR"/>
    <property type="match status" value="1"/>
</dbReference>
<dbReference type="Gene3D" id="3.40.50.10140">
    <property type="entry name" value="Toll/interleukin-1 receptor homology (TIR) domain"/>
    <property type="match status" value="1"/>
</dbReference>
<dbReference type="InterPro" id="IPR000157">
    <property type="entry name" value="TIR_dom"/>
</dbReference>
<evidence type="ECO:0000256" key="14">
    <source>
        <dbReference type="SAM" id="MobiDB-lite"/>
    </source>
</evidence>
<keyword evidence="13" id="KW-1015">Disulfide bond</keyword>
<keyword evidence="9 15" id="KW-1133">Transmembrane helix</keyword>
<accession>A0A8W8M2C1</accession>
<dbReference type="SMART" id="SM00181">
    <property type="entry name" value="EGF"/>
    <property type="match status" value="3"/>
</dbReference>
<dbReference type="SUPFAM" id="SSF57184">
    <property type="entry name" value="Growth factor receptor domain"/>
    <property type="match status" value="1"/>
</dbReference>
<feature type="disulfide bond" evidence="13">
    <location>
        <begin position="353"/>
        <end position="362"/>
    </location>
</feature>
<evidence type="ECO:0000256" key="12">
    <source>
        <dbReference type="ARBA" id="ARBA00023180"/>
    </source>
</evidence>
<keyword evidence="8" id="KW-0391">Immunity</keyword>
<keyword evidence="4" id="KW-0433">Leucine-rich repeat</keyword>
<dbReference type="InterPro" id="IPR009030">
    <property type="entry name" value="Growth_fac_rcpt_cys_sf"/>
</dbReference>
<feature type="compositionally biased region" description="Polar residues" evidence="14">
    <location>
        <begin position="819"/>
        <end position="833"/>
    </location>
</feature>
<dbReference type="EnsemblMetazoa" id="G3087.1">
    <property type="protein sequence ID" value="G3087.1:cds"/>
    <property type="gene ID" value="G3087"/>
</dbReference>
<feature type="transmembrane region" description="Helical" evidence="15">
    <location>
        <begin position="376"/>
        <end position="402"/>
    </location>
</feature>
<dbReference type="PROSITE" id="PS50104">
    <property type="entry name" value="TIR"/>
    <property type="match status" value="1"/>
</dbReference>
<dbReference type="PROSITE" id="PS01186">
    <property type="entry name" value="EGF_2"/>
    <property type="match status" value="2"/>
</dbReference>
<evidence type="ECO:0000256" key="8">
    <source>
        <dbReference type="ARBA" id="ARBA00022859"/>
    </source>
</evidence>
<evidence type="ECO:0000256" key="7">
    <source>
        <dbReference type="ARBA" id="ARBA00022737"/>
    </source>
</evidence>
<evidence type="ECO:0008006" key="20">
    <source>
        <dbReference type="Google" id="ProtNLM"/>
    </source>
</evidence>
<reference evidence="18" key="1">
    <citation type="submission" date="2022-08" db="UniProtKB">
        <authorList>
            <consortium name="EnsemblMetazoa"/>
        </authorList>
    </citation>
    <scope>IDENTIFICATION</scope>
    <source>
        <strain evidence="18">05x7-T-G4-1.051#20</strain>
    </source>
</reference>
<dbReference type="SUPFAM" id="SSF52200">
    <property type="entry name" value="Toll/Interleukin receptor TIR domain"/>
    <property type="match status" value="1"/>
</dbReference>
<dbReference type="GO" id="GO:0005886">
    <property type="term" value="C:plasma membrane"/>
    <property type="evidence" value="ECO:0007669"/>
    <property type="project" value="TreeGrafter"/>
</dbReference>
<evidence type="ECO:0000256" key="5">
    <source>
        <dbReference type="ARBA" id="ARBA00022692"/>
    </source>
</evidence>
<feature type="compositionally biased region" description="Polar residues" evidence="14">
    <location>
        <begin position="1044"/>
        <end position="1054"/>
    </location>
</feature>
<evidence type="ECO:0000313" key="19">
    <source>
        <dbReference type="Proteomes" id="UP000005408"/>
    </source>
</evidence>
<feature type="compositionally biased region" description="Low complexity" evidence="14">
    <location>
        <begin position="1027"/>
        <end position="1043"/>
    </location>
</feature>
<sequence>MSLQNGVTPNWTGANTQGKTCLKFCPYVNCNNGTCFQDPKNCGLSCICEVGYWGRRCQFEIRTTTLSPIHPDPKSSSDSDIVRKSLSGSVKDNVEVKGNTSSLNTSKVSEGGEDNLESNAETSETSTENPTESLTRSLNSFLPASNRNILDEPPSRNKQRNGGTIPVASVEKEDRITIKMNKSKTKLESTSTSRTTTTQTGFPMDKEEILSETMLTTTTKSLAMITTIATDHEDGHDDENESLLLSTSKSELALSVLEPFKSKYLDECEKNCSNDNVCVPIQNNFHCYPKKYQCLSGFPCDNGICVKNDSQIKCLCEPGWIGDMCDRKCFLNCNGGTCYRGTGDSDGEIVCLCTFGYEGKRCEHQVEIIPEEEDSWHWYVLIPVICCCFIVVVVLATILYCMQKRKWLFAMKIVHFFKDYEDDDGKEYDAFISYKSSKEDEDFVLHQLYPKLEEEMGFKLCMHFRDFTPGDIIANNIIHAIENSRRTIMVLSPNYVESEWCRMEYQKAQHEMLKRKHRIIPIMFRDITKADKCDSALHDILHTVTYIQWPEDGDSLKIDRFWNQLRLSLPKKRMQPSPSSPSTESLSTESSDIYSSSSSILPPIPSTPISSSVIDKSPISKSDNIFNITGKDSSILNSSYPSYVTKEKPDSDLNNPQLDDSSISDVQVQGSSAKQSQNEHSSSRLRKIVKDMLKLKIHSRSNSFMRLQREGSIETPTPTTSSPNVLLDKEVNPLIAKRKNKKSSTWTAKSLQHTLRPCARSMSEKDCSVNRLDILPQSSVHRRELPDVCQHLDQGHDNAGFENDIATDKRKNGTEKDQGNATSMDSSRNTDLSNELERNIQKSQNDSEESKQFKCDSNVPSVNVGRKCGSDSTNVCVTCIQNTETSNLSEGDSKSEQSKQAFRSFRNDLVRKSKKSNVPRRHSDGVKINIQSTILNDNQLPVNITESSIFNCDYPSYQTIGEVYGNLNSGLYNFGSDGNLQNSNIRDSSNIFNDWIHEPYLETHTESGQNVVPNMKVVDLDELNHNSSCSHNSTNTNTENVNSKRNFSDNPQSSMANTTLSYDSECQIRTKDCCNMSNNSCVQYNVLPDESFHRNCETCIIANDSDTNCNNNPGLSIYIPPSYILPAVQTDTSKIQNTATDCLIARGPSGGACSKDVQRRSSVPNSPKIAKTLKRKMPSLPRRVSAPHVLNAVLEIKDKDPCSEDLPTPVPPVRRKRRQRNNVTKPSQ</sequence>
<evidence type="ECO:0000313" key="18">
    <source>
        <dbReference type="EnsemblMetazoa" id="G3087.1:cds"/>
    </source>
</evidence>
<evidence type="ECO:0000256" key="9">
    <source>
        <dbReference type="ARBA" id="ARBA00022989"/>
    </source>
</evidence>
<evidence type="ECO:0000256" key="2">
    <source>
        <dbReference type="ARBA" id="ARBA00009634"/>
    </source>
</evidence>
<dbReference type="FunFam" id="3.40.50.10140:FF:000001">
    <property type="entry name" value="Toll-like receptor 2"/>
    <property type="match status" value="1"/>
</dbReference>
<feature type="region of interest" description="Disordered" evidence="14">
    <location>
        <begin position="571"/>
        <end position="615"/>
    </location>
</feature>
<dbReference type="InterPro" id="IPR000742">
    <property type="entry name" value="EGF"/>
</dbReference>
<evidence type="ECO:0000259" key="16">
    <source>
        <dbReference type="PROSITE" id="PS50026"/>
    </source>
</evidence>
<feature type="domain" description="EGF-like" evidence="16">
    <location>
        <begin position="321"/>
        <end position="363"/>
    </location>
</feature>
<dbReference type="PRINTS" id="PR01537">
    <property type="entry name" value="INTRLKN1R1F"/>
</dbReference>
<evidence type="ECO:0000256" key="15">
    <source>
        <dbReference type="SAM" id="Phobius"/>
    </source>
</evidence>
<dbReference type="PANTHER" id="PTHR24365">
    <property type="entry name" value="TOLL-LIKE RECEPTOR"/>
    <property type="match status" value="1"/>
</dbReference>
<dbReference type="GO" id="GO:0007165">
    <property type="term" value="P:signal transduction"/>
    <property type="evidence" value="ECO:0007669"/>
    <property type="project" value="InterPro"/>
</dbReference>
<feature type="region of interest" description="Disordered" evidence="14">
    <location>
        <begin position="86"/>
        <end position="177"/>
    </location>
</feature>
<keyword evidence="3" id="KW-0399">Innate immunity</keyword>
<evidence type="ECO:0000256" key="6">
    <source>
        <dbReference type="ARBA" id="ARBA00022729"/>
    </source>
</evidence>
<keyword evidence="19" id="KW-1185">Reference proteome</keyword>
<feature type="compositionally biased region" description="Basic and acidic residues" evidence="14">
    <location>
        <begin position="806"/>
        <end position="818"/>
    </location>
</feature>
<feature type="region of interest" description="Disordered" evidence="14">
    <location>
        <begin position="886"/>
        <end position="921"/>
    </location>
</feature>
<feature type="compositionally biased region" description="Polar residues" evidence="14">
    <location>
        <begin position="98"/>
        <end position="108"/>
    </location>
</feature>
<evidence type="ECO:0000256" key="13">
    <source>
        <dbReference type="PROSITE-ProRule" id="PRU00076"/>
    </source>
</evidence>
<feature type="region of interest" description="Disordered" evidence="14">
    <location>
        <begin position="1027"/>
        <end position="1054"/>
    </location>
</feature>
<evidence type="ECO:0000256" key="3">
    <source>
        <dbReference type="ARBA" id="ARBA00022588"/>
    </source>
</evidence>
<keyword evidence="13" id="KW-0245">EGF-like domain</keyword>
<feature type="compositionally biased region" description="Polar residues" evidence="14">
    <location>
        <begin position="652"/>
        <end position="680"/>
    </location>
</feature>
<evidence type="ECO:0000256" key="11">
    <source>
        <dbReference type="ARBA" id="ARBA00023170"/>
    </source>
</evidence>
<keyword evidence="5 15" id="KW-0812">Transmembrane</keyword>
<keyword evidence="11" id="KW-0675">Receptor</keyword>
<name>A0A8W8M2C1_MAGGI</name>